<protein>
    <submittedName>
        <fullName evidence="1">Uncharacterized protein</fullName>
    </submittedName>
</protein>
<evidence type="ECO:0000313" key="1">
    <source>
        <dbReference type="EMBL" id="WYC14539.1"/>
    </source>
</evidence>
<organism evidence="1">
    <name type="scientific">Ligamenvirales sp</name>
    <dbReference type="NCBI Taxonomy" id="2832923"/>
    <lineage>
        <taxon>Viruses</taxon>
        <taxon>Adnaviria</taxon>
        <taxon>Zilligvirae</taxon>
        <taxon>Taleaviricota</taxon>
        <taxon>Tokiviricetes</taxon>
        <taxon>Ligamenvirales</taxon>
    </lineage>
</organism>
<dbReference type="EMBL" id="PP467602">
    <property type="protein sequence ID" value="WYC14539.1"/>
    <property type="molecule type" value="Genomic_DNA"/>
</dbReference>
<accession>A0AAU6PX87</accession>
<reference evidence="1" key="1">
    <citation type="journal article" date="2023" name="ISME Commun">
        <title>Diversity of Bathyarchaeia viruses in metagenomes and virus-encoded CRISPR system components.</title>
        <authorList>
            <person name="Duan C."/>
            <person name="Liu Y."/>
            <person name="Liu Y."/>
            <person name="Liu L."/>
            <person name="Cai M."/>
            <person name="Zhang R."/>
            <person name="Zeng Q."/>
            <person name="Koonin E.V."/>
            <person name="Krupovic M."/>
            <person name="Li M."/>
        </authorList>
    </citation>
    <scope>NUCLEOTIDE SEQUENCE</scope>
    <source>
        <strain evidence="1">Chiyou-1</strain>
    </source>
</reference>
<name>A0AAU6PX87_9VIRU</name>
<proteinExistence type="predicted"/>
<sequence>MPEYEYIFDMVELLKDKPLDAARILEAVAKPGFKPLAVKVDNERGQVVFYFSNPLGREEKSDLDLLVKKIFQEWKKRA</sequence>
<reference evidence="1" key="2">
    <citation type="submission" date="2024-03" db="EMBL/GenBank/DDBJ databases">
        <authorList>
            <person name="Roux S."/>
            <person name="Duan C."/>
        </authorList>
    </citation>
    <scope>NUCLEOTIDE SEQUENCE</scope>
    <source>
        <strain evidence="1">Chiyou-1</strain>
    </source>
</reference>